<dbReference type="GO" id="GO:0034257">
    <property type="term" value="F:nicotinamide riboside transmembrane transporter activity"/>
    <property type="evidence" value="ECO:0007669"/>
    <property type="project" value="InterPro"/>
</dbReference>
<evidence type="ECO:0000256" key="3">
    <source>
        <dbReference type="ARBA" id="ARBA00022448"/>
    </source>
</evidence>
<feature type="transmembrane region" description="Helical" evidence="8">
    <location>
        <begin position="66"/>
        <end position="84"/>
    </location>
</feature>
<feature type="transmembrane region" description="Helical" evidence="8">
    <location>
        <begin position="91"/>
        <end position="110"/>
    </location>
</feature>
<dbReference type="EMBL" id="ACHG01000206">
    <property type="protein sequence ID" value="EEI64783.1"/>
    <property type="molecule type" value="Genomic_DNA"/>
</dbReference>
<dbReference type="PANTHER" id="PTHR36122">
    <property type="entry name" value="NICOTINAMIDE RIBOSIDE TRANSPORTER PNUC"/>
    <property type="match status" value="1"/>
</dbReference>
<dbReference type="AlphaFoldDB" id="A0A8D9VT04"/>
<evidence type="ECO:0000256" key="7">
    <source>
        <dbReference type="ARBA" id="ARBA00023136"/>
    </source>
</evidence>
<evidence type="ECO:0000256" key="2">
    <source>
        <dbReference type="ARBA" id="ARBA00006669"/>
    </source>
</evidence>
<keyword evidence="7 8" id="KW-0472">Membrane</keyword>
<comment type="subcellular location">
    <subcellularLocation>
        <location evidence="1">Cell membrane</location>
        <topology evidence="1">Multi-pass membrane protein</topology>
    </subcellularLocation>
</comment>
<dbReference type="Proteomes" id="UP000003419">
    <property type="component" value="Unassembled WGS sequence"/>
</dbReference>
<keyword evidence="5 8" id="KW-0812">Transmembrane</keyword>
<reference evidence="9 10" key="1">
    <citation type="submission" date="2009-01" db="EMBL/GenBank/DDBJ databases">
        <authorList>
            <person name="Qin X."/>
            <person name="Bachman B."/>
            <person name="Battles P."/>
            <person name="Bell A."/>
            <person name="Bess C."/>
            <person name="Bickham C."/>
            <person name="Chaboub L."/>
            <person name="Chen D."/>
            <person name="Coyle M."/>
            <person name="Deiros D.R."/>
            <person name="Dinh H."/>
            <person name="Forbes L."/>
            <person name="Fowler G."/>
            <person name="Francisco L."/>
            <person name="Fu Q."/>
            <person name="Gubbala S."/>
            <person name="Hale W."/>
            <person name="Han Y."/>
            <person name="Hemphill L."/>
            <person name="Highlander S.K."/>
            <person name="Hirani K."/>
            <person name="Hogues M."/>
            <person name="Jackson L."/>
            <person name="Jakkamsetti A."/>
            <person name="Javaid M."/>
            <person name="Jiang H."/>
            <person name="Korchina V."/>
            <person name="Kovar C."/>
            <person name="Lara F."/>
            <person name="Lee S."/>
            <person name="Mata R."/>
            <person name="Mathew T."/>
            <person name="Moen C."/>
            <person name="Morales K."/>
            <person name="Munidasa M."/>
            <person name="Nazareth L."/>
            <person name="Ngo R."/>
            <person name="Nguyen L."/>
            <person name="Okwuonu G."/>
            <person name="Ongeri F."/>
            <person name="Patil S."/>
            <person name="Petrosino J."/>
            <person name="Pham C."/>
            <person name="Pham P."/>
            <person name="Pu L.-L."/>
            <person name="Puazo M."/>
            <person name="Raj R."/>
            <person name="Reid J."/>
            <person name="Rouhana J."/>
            <person name="Saada N."/>
            <person name="Shang Y."/>
            <person name="Simmons D."/>
            <person name="Thornton R."/>
            <person name="Warren J."/>
            <person name="Weissenberger G."/>
            <person name="Zhang J."/>
            <person name="Zhang L."/>
            <person name="Zhou C."/>
            <person name="Zhu D."/>
            <person name="Muzny D."/>
            <person name="Worley K."/>
            <person name="Gibbs R."/>
        </authorList>
    </citation>
    <scope>NUCLEOTIDE SEQUENCE [LARGE SCALE GENOMIC DNA]</scope>
    <source>
        <strain evidence="9 10">CF48-3A</strain>
    </source>
</reference>
<dbReference type="Pfam" id="PF04973">
    <property type="entry name" value="NMN_transporter"/>
    <property type="match status" value="1"/>
</dbReference>
<dbReference type="NCBIfam" id="TIGR01528">
    <property type="entry name" value="NMN_trans_PnuC"/>
    <property type="match status" value="1"/>
</dbReference>
<feature type="transmembrane region" description="Helical" evidence="8">
    <location>
        <begin position="148"/>
        <end position="170"/>
    </location>
</feature>
<evidence type="ECO:0000256" key="8">
    <source>
        <dbReference type="SAM" id="Phobius"/>
    </source>
</evidence>
<comment type="similarity">
    <text evidence="2">Belongs to the nicotinamide ribonucleoside (NR) uptake permease (TC 4.B.1) family.</text>
</comment>
<feature type="transmembrane region" description="Helical" evidence="8">
    <location>
        <begin position="116"/>
        <end position="136"/>
    </location>
</feature>
<protein>
    <submittedName>
        <fullName evidence="9">Nicotinamide mononucleotide transporter PnuC</fullName>
    </submittedName>
</protein>
<keyword evidence="3" id="KW-0813">Transport</keyword>
<evidence type="ECO:0000313" key="10">
    <source>
        <dbReference type="Proteomes" id="UP000003419"/>
    </source>
</evidence>
<sequence length="270" mass="30144">MLLAGSNHKIAQHIVEGVRLMISDYFKFLAHQLKGWPQQNYYLFFFSLGCQVMTLVSAPITRVTVITFIGTTLGVLCVLAINAAKSVNGFLGILSALCFIIAGFSAKNYLSIAEQIAYVITLDLPVLLSANWNVNMASKIRKFNARSWTVAIIATIIVYLVSGYLIGHLTDDPRPWIDAISFSISLSAGVICFLRFNNQYFWWLASGLAQLVLWFVSYKQGSATLAMAVNSSIYLINDVLAFTISPWYNERERQRLSKEEAAYAKELGLE</sequence>
<dbReference type="PANTHER" id="PTHR36122:SF2">
    <property type="entry name" value="NICOTINAMIDE RIBOSIDE TRANSPORTER PNUC"/>
    <property type="match status" value="1"/>
</dbReference>
<keyword evidence="4" id="KW-1003">Cell membrane</keyword>
<evidence type="ECO:0000256" key="6">
    <source>
        <dbReference type="ARBA" id="ARBA00022989"/>
    </source>
</evidence>
<evidence type="ECO:0000256" key="1">
    <source>
        <dbReference type="ARBA" id="ARBA00004651"/>
    </source>
</evidence>
<keyword evidence="6 8" id="KW-1133">Transmembrane helix</keyword>
<organism evidence="9 10">
    <name type="scientific">Limosilactobacillus reuteri CF48-3A</name>
    <dbReference type="NCBI Taxonomy" id="525341"/>
    <lineage>
        <taxon>Bacteria</taxon>
        <taxon>Bacillati</taxon>
        <taxon>Bacillota</taxon>
        <taxon>Bacilli</taxon>
        <taxon>Lactobacillales</taxon>
        <taxon>Lactobacillaceae</taxon>
        <taxon>Limosilactobacillus</taxon>
    </lineage>
</organism>
<feature type="transmembrane region" description="Helical" evidence="8">
    <location>
        <begin position="201"/>
        <end position="218"/>
    </location>
</feature>
<accession>A0A8D9VT04</accession>
<evidence type="ECO:0000256" key="4">
    <source>
        <dbReference type="ARBA" id="ARBA00022475"/>
    </source>
</evidence>
<dbReference type="InterPro" id="IPR006419">
    <property type="entry name" value="NMN_transpt_PnuC"/>
</dbReference>
<feature type="transmembrane region" description="Helical" evidence="8">
    <location>
        <begin position="176"/>
        <end position="194"/>
    </location>
</feature>
<comment type="caution">
    <text evidence="9">The sequence shown here is derived from an EMBL/GenBank/DDBJ whole genome shotgun (WGS) entry which is preliminary data.</text>
</comment>
<evidence type="ECO:0000313" key="9">
    <source>
        <dbReference type="EMBL" id="EEI64783.1"/>
    </source>
</evidence>
<gene>
    <name evidence="9" type="primary">pnuC</name>
    <name evidence="9" type="ORF">HMPREF0534_1902</name>
</gene>
<feature type="transmembrane region" description="Helical" evidence="8">
    <location>
        <begin position="224"/>
        <end position="248"/>
    </location>
</feature>
<evidence type="ECO:0000256" key="5">
    <source>
        <dbReference type="ARBA" id="ARBA00022692"/>
    </source>
</evidence>
<dbReference type="GO" id="GO:0005886">
    <property type="term" value="C:plasma membrane"/>
    <property type="evidence" value="ECO:0007669"/>
    <property type="project" value="UniProtKB-SubCell"/>
</dbReference>
<name>A0A8D9VT04_LIMRT</name>
<proteinExistence type="inferred from homology"/>